<sequence length="516" mass="56971">MDDTVQGDARPRPSDRTIAFAVSVVLSKPEELTNEEYIQLLRQHVAKGHRENAVSSAYRYLDRSSYWRSEYERIKDAVKAAEGENADLKRQMEDLRTGIESSKSISPAKKRKKPDEDVVPVPRSPKKSKQERSSTKGASTPTEAFADMNVAELGEAGNILMRRLYQVNSLLKSHHRTEAPVLAQQLMGAAAALPQVVQRAVQRHSPTANVDEDALNTVLTAAGRSFHLLITGFNRLSHITDGSTVQGHVTYAFVQMYSKLVDCFRELSLSEARRAVIVDSSTSSQAKQSFPKAKGKQTKTVGIKDNTPLRMMASFMSGVFDSLDPKVDTHKALFEGLAYVIISELGSRMYKLVFGHDRGSTIEQEIITSGQPDDIEDSPELASDLAGVIDQKAAKLAAPYLIRLLNRVMHAAPSYLGANAPSKASKSKQASNKGTATKGALAIAARERLQRTLVNCIFGSEGVDDNDPFMDCLKMPVVDVPALPMPKVKEAEVQEWFKEEVWRLLGWDILSREGDW</sequence>
<keyword evidence="2" id="KW-1185">Reference proteome</keyword>
<protein>
    <submittedName>
        <fullName evidence="1">Uncharacterized protein</fullName>
    </submittedName>
</protein>
<comment type="caution">
    <text evidence="1">The sequence shown here is derived from an EMBL/GenBank/DDBJ whole genome shotgun (WGS) entry which is preliminary data.</text>
</comment>
<evidence type="ECO:0000313" key="2">
    <source>
        <dbReference type="Proteomes" id="UP001281147"/>
    </source>
</evidence>
<organism evidence="1 2">
    <name type="scientific">Vermiconidia calcicola</name>
    <dbReference type="NCBI Taxonomy" id="1690605"/>
    <lineage>
        <taxon>Eukaryota</taxon>
        <taxon>Fungi</taxon>
        <taxon>Dikarya</taxon>
        <taxon>Ascomycota</taxon>
        <taxon>Pezizomycotina</taxon>
        <taxon>Dothideomycetes</taxon>
        <taxon>Dothideomycetidae</taxon>
        <taxon>Mycosphaerellales</taxon>
        <taxon>Extremaceae</taxon>
        <taxon>Vermiconidia</taxon>
    </lineage>
</organism>
<dbReference type="Proteomes" id="UP001281147">
    <property type="component" value="Unassembled WGS sequence"/>
</dbReference>
<accession>A0ACC3MQ91</accession>
<reference evidence="1" key="1">
    <citation type="submission" date="2023-07" db="EMBL/GenBank/DDBJ databases">
        <title>Black Yeasts Isolated from many extreme environments.</title>
        <authorList>
            <person name="Coleine C."/>
            <person name="Stajich J.E."/>
            <person name="Selbmann L."/>
        </authorList>
    </citation>
    <scope>NUCLEOTIDE SEQUENCE</scope>
    <source>
        <strain evidence="1">CCFEE 5714</strain>
    </source>
</reference>
<dbReference type="EMBL" id="JAUTXU010000176">
    <property type="protein sequence ID" value="KAK3701204.1"/>
    <property type="molecule type" value="Genomic_DNA"/>
</dbReference>
<proteinExistence type="predicted"/>
<gene>
    <name evidence="1" type="ORF">LTR37_015583</name>
</gene>
<name>A0ACC3MQ91_9PEZI</name>
<evidence type="ECO:0000313" key="1">
    <source>
        <dbReference type="EMBL" id="KAK3701204.1"/>
    </source>
</evidence>